<reference evidence="3" key="1">
    <citation type="submission" date="2016-10" db="EMBL/GenBank/DDBJ databases">
        <title>Comparative genomics uncovers the prolific and rare metabolic potential of the cyanobacterial genus Moorea.</title>
        <authorList>
            <person name="Leao T."/>
            <person name="Castelao G."/>
            <person name="Korobeynikov A."/>
            <person name="Monroe E.A."/>
            <person name="Podell S."/>
            <person name="Glukhov E."/>
            <person name="Allen E."/>
            <person name="Gerwick W.H."/>
            <person name="Gerwick L."/>
        </authorList>
    </citation>
    <scope>NUCLEOTIDE SEQUENCE [LARGE SCALE GENOMIC DNA]</scope>
    <source>
        <strain evidence="3">PAL-8-15-08-1</strain>
    </source>
</reference>
<sequence length="108" mass="11457">MTTSNQDTETPKSTQALPSPWRCLTGALISGGLTSAIYFLTASIATTFANKPLTSNSQTALKIAIAVRTLVVGVSTLATFIFGITTLGLVALAIQQLYRTKFRPLPPK</sequence>
<feature type="transmembrane region" description="Helical" evidence="1">
    <location>
        <begin position="65"/>
        <end position="94"/>
    </location>
</feature>
<accession>A0A1D8TL85</accession>
<dbReference type="RefSeq" id="WP_070390873.1">
    <property type="nucleotide sequence ID" value="NZ_CP017599.1"/>
</dbReference>
<keyword evidence="1" id="KW-1133">Transmembrane helix</keyword>
<proteinExistence type="predicted"/>
<dbReference type="Pfam" id="PF11282">
    <property type="entry name" value="DUF3082"/>
    <property type="match status" value="1"/>
</dbReference>
<name>A0A1D8TL85_9CYAN</name>
<dbReference type="Proteomes" id="UP000177870">
    <property type="component" value="Chromosome"/>
</dbReference>
<feature type="transmembrane region" description="Helical" evidence="1">
    <location>
        <begin position="21"/>
        <end position="45"/>
    </location>
</feature>
<keyword evidence="1" id="KW-0472">Membrane</keyword>
<organism evidence="2 3">
    <name type="scientific">Moorena producens PAL-8-15-08-1</name>
    <dbReference type="NCBI Taxonomy" id="1458985"/>
    <lineage>
        <taxon>Bacteria</taxon>
        <taxon>Bacillati</taxon>
        <taxon>Cyanobacteriota</taxon>
        <taxon>Cyanophyceae</taxon>
        <taxon>Coleofasciculales</taxon>
        <taxon>Coleofasciculaceae</taxon>
        <taxon>Moorena</taxon>
    </lineage>
</organism>
<dbReference type="AlphaFoldDB" id="A0A1D8TL85"/>
<dbReference type="KEGG" id="mpro:BJP34_01900"/>
<evidence type="ECO:0000313" key="3">
    <source>
        <dbReference type="Proteomes" id="UP000177870"/>
    </source>
</evidence>
<evidence type="ECO:0000256" key="1">
    <source>
        <dbReference type="SAM" id="Phobius"/>
    </source>
</evidence>
<dbReference type="PANTHER" id="PTHR35733:SF1">
    <property type="entry name" value="OS02G0307800 PROTEIN"/>
    <property type="match status" value="1"/>
</dbReference>
<dbReference type="PANTHER" id="PTHR35733">
    <property type="entry name" value="OS02G0307800 PROTEIN"/>
    <property type="match status" value="1"/>
</dbReference>
<protein>
    <recommendedName>
        <fullName evidence="4">DUF3082 domain-containing protein</fullName>
    </recommendedName>
</protein>
<evidence type="ECO:0000313" key="2">
    <source>
        <dbReference type="EMBL" id="AOW98363.1"/>
    </source>
</evidence>
<dbReference type="InterPro" id="IPR021434">
    <property type="entry name" value="DUF3082"/>
</dbReference>
<dbReference type="EMBL" id="CP017599">
    <property type="protein sequence ID" value="AOW98363.1"/>
    <property type="molecule type" value="Genomic_DNA"/>
</dbReference>
<keyword evidence="1" id="KW-0812">Transmembrane</keyword>
<dbReference type="OrthoDB" id="515558at2"/>
<dbReference type="STRING" id="1458985.BJP34_01900"/>
<evidence type="ECO:0008006" key="4">
    <source>
        <dbReference type="Google" id="ProtNLM"/>
    </source>
</evidence>
<gene>
    <name evidence="2" type="ORF">BJP34_01900</name>
</gene>